<organism evidence="2 3">
    <name type="scientific">Clostridium innocuum</name>
    <dbReference type="NCBI Taxonomy" id="1522"/>
    <lineage>
        <taxon>Bacteria</taxon>
        <taxon>Bacillati</taxon>
        <taxon>Bacillota</taxon>
        <taxon>Clostridia</taxon>
        <taxon>Eubacteriales</taxon>
        <taxon>Clostridiaceae</taxon>
        <taxon>Clostridium</taxon>
    </lineage>
</organism>
<reference evidence="2 3" key="1">
    <citation type="submission" date="2014-08" db="EMBL/GenBank/DDBJ databases">
        <title>Clostridium innocuum, an unnegligible vancomycin-resistant pathogen causing extra-intestinal infections.</title>
        <authorList>
            <person name="Feng Y."/>
            <person name="Chiu C.-H."/>
        </authorList>
    </citation>
    <scope>NUCLEOTIDE SEQUENCE [LARGE SCALE GENOMIC DNA]</scope>
    <source>
        <strain evidence="2 3">AN88</strain>
    </source>
</reference>
<dbReference type="EMBL" id="JQIF01000023">
    <property type="protein sequence ID" value="KGJ53986.1"/>
    <property type="molecule type" value="Genomic_DNA"/>
</dbReference>
<feature type="transmembrane region" description="Helical" evidence="1">
    <location>
        <begin position="12"/>
        <end position="32"/>
    </location>
</feature>
<evidence type="ECO:0000313" key="2">
    <source>
        <dbReference type="EMBL" id="KGJ53986.1"/>
    </source>
</evidence>
<dbReference type="Proteomes" id="UP000030008">
    <property type="component" value="Unassembled WGS sequence"/>
</dbReference>
<feature type="transmembrane region" description="Helical" evidence="1">
    <location>
        <begin position="53"/>
        <end position="80"/>
    </location>
</feature>
<comment type="caution">
    <text evidence="2">The sequence shown here is derived from an EMBL/GenBank/DDBJ whole genome shotgun (WGS) entry which is preliminary data.</text>
</comment>
<accession>A0A099I8U1</accession>
<keyword evidence="1" id="KW-0472">Membrane</keyword>
<dbReference type="AlphaFoldDB" id="A0A099I8U1"/>
<sequence length="231" mass="26866">MLQTLFDSQSSTGLLLLILLLLLAGLVVYVLYKHYYELRVNQHLKTPEKQIHLLTVRTVVCIWGILSILTLSWYMGYYYLREAEQSETTCDMYDTVQYAGVDEAMVKERLEAVKKGSKSLSMQKEKPNKNVTVTYAVNDRKEYVYIVTYDLQREPQRDEQIIIRNRTDSGWTSGEIKADSRKIISMTTGTIKDSCAAQKRSIHIYNYTRGKNKNRVDYYDSYTIEKGGIHR</sequence>
<gene>
    <name evidence="2" type="ORF">CIAN88_05410</name>
</gene>
<name>A0A099I8U1_CLOIN</name>
<evidence type="ECO:0000313" key="3">
    <source>
        <dbReference type="Proteomes" id="UP000030008"/>
    </source>
</evidence>
<proteinExistence type="predicted"/>
<keyword evidence="1" id="KW-0812">Transmembrane</keyword>
<protein>
    <submittedName>
        <fullName evidence="2">Uncharacterized protein</fullName>
    </submittedName>
</protein>
<keyword evidence="1" id="KW-1133">Transmembrane helix</keyword>
<evidence type="ECO:0000256" key="1">
    <source>
        <dbReference type="SAM" id="Phobius"/>
    </source>
</evidence>
<dbReference type="RefSeq" id="WP_044904508.1">
    <property type="nucleotide sequence ID" value="NZ_JAQCQO010000004.1"/>
</dbReference>